<comment type="subcellular location">
    <subcellularLocation>
        <location evidence="1">Cytoplasm</location>
    </subcellularLocation>
</comment>
<feature type="compositionally biased region" description="Polar residues" evidence="5">
    <location>
        <begin position="60"/>
        <end position="74"/>
    </location>
</feature>
<feature type="region of interest" description="Disordered" evidence="5">
    <location>
        <begin position="238"/>
        <end position="268"/>
    </location>
</feature>
<keyword evidence="4" id="KW-0687">Ribonucleoprotein</keyword>
<dbReference type="Gene3D" id="3.30.56.30">
    <property type="entry name" value="Signal recognition particle, SRP19-like subunit"/>
    <property type="match status" value="1"/>
</dbReference>
<dbReference type="Pfam" id="PF01922">
    <property type="entry name" value="SRP19"/>
    <property type="match status" value="1"/>
</dbReference>
<comment type="caution">
    <text evidence="6">The sequence shown here is derived from an EMBL/GenBank/DDBJ whole genome shotgun (WGS) entry which is preliminary data.</text>
</comment>
<evidence type="ECO:0000256" key="2">
    <source>
        <dbReference type="ARBA" id="ARBA00022490"/>
    </source>
</evidence>
<feature type="compositionally biased region" description="Acidic residues" evidence="5">
    <location>
        <begin position="21"/>
        <end position="32"/>
    </location>
</feature>
<dbReference type="EMBL" id="JBBWUH010000001">
    <property type="protein sequence ID" value="KAK8178122.1"/>
    <property type="molecule type" value="Genomic_DNA"/>
</dbReference>
<dbReference type="Proteomes" id="UP001456524">
    <property type="component" value="Unassembled WGS sequence"/>
</dbReference>
<evidence type="ECO:0000256" key="4">
    <source>
        <dbReference type="ARBA" id="ARBA00023274"/>
    </source>
</evidence>
<dbReference type="InterPro" id="IPR002778">
    <property type="entry name" value="Signal_recog_particle_SRP19"/>
</dbReference>
<feature type="region of interest" description="Disordered" evidence="5">
    <location>
        <begin position="1"/>
        <end position="80"/>
    </location>
</feature>
<keyword evidence="3" id="KW-0733">Signal recognition particle</keyword>
<dbReference type="SUPFAM" id="SSF69695">
    <property type="entry name" value="SRP19"/>
    <property type="match status" value="1"/>
</dbReference>
<organism evidence="6 7">
    <name type="scientific">Phyllosticta citrichinensis</name>
    <dbReference type="NCBI Taxonomy" id="1130410"/>
    <lineage>
        <taxon>Eukaryota</taxon>
        <taxon>Fungi</taxon>
        <taxon>Dikarya</taxon>
        <taxon>Ascomycota</taxon>
        <taxon>Pezizomycotina</taxon>
        <taxon>Dothideomycetes</taxon>
        <taxon>Dothideomycetes incertae sedis</taxon>
        <taxon>Botryosphaeriales</taxon>
        <taxon>Phyllostictaceae</taxon>
        <taxon>Phyllosticta</taxon>
    </lineage>
</organism>
<sequence>MSHHARVEELSDSDPSGMDPSDSDPSEMDPSEFDPQSLARMMGGVDLGAGGPSSSQQQQFMSTPQHPITPNAQAEAQHRERSKNWQCVYPVYFDATRTRAEGRRVGKELAVENPLAREIVDAVAALGLQVVFEPGKTHPKDWANPGRVRILLKEDGKPVNSAVKNKHHLYNLVGAYLKAHPTTHDAPMRLRIAGLPPPKELKPPAIPKGWKMNTILPLHSAGLSGGGVSENIFKDMMAEMQGETPGGSASDGGSGPVKKKKDKKKGKA</sequence>
<evidence type="ECO:0000313" key="6">
    <source>
        <dbReference type="EMBL" id="KAK8178122.1"/>
    </source>
</evidence>
<dbReference type="InterPro" id="IPR036521">
    <property type="entry name" value="SRP19-like_sf"/>
</dbReference>
<dbReference type="PANTHER" id="PTHR17453">
    <property type="entry name" value="SIGNAL RECOGNITION PARTICLE 19 KD PROTEIN"/>
    <property type="match status" value="1"/>
</dbReference>
<gene>
    <name evidence="6" type="ORF">IWX90DRAFT_43206</name>
</gene>
<reference evidence="6 7" key="1">
    <citation type="journal article" date="2022" name="G3 (Bethesda)">
        <title>Enemy or ally: a genomic approach to elucidate the lifestyle of Phyllosticta citrichinaensis.</title>
        <authorList>
            <person name="Buijs V.A."/>
            <person name="Groenewald J.Z."/>
            <person name="Haridas S."/>
            <person name="LaButti K.M."/>
            <person name="Lipzen A."/>
            <person name="Martin F.M."/>
            <person name="Barry K."/>
            <person name="Grigoriev I.V."/>
            <person name="Crous P.W."/>
            <person name="Seidl M.F."/>
        </authorList>
    </citation>
    <scope>NUCLEOTIDE SEQUENCE [LARGE SCALE GENOMIC DNA]</scope>
    <source>
        <strain evidence="6 7">CBS 129764</strain>
    </source>
</reference>
<evidence type="ECO:0000313" key="7">
    <source>
        <dbReference type="Proteomes" id="UP001456524"/>
    </source>
</evidence>
<evidence type="ECO:0000256" key="5">
    <source>
        <dbReference type="SAM" id="MobiDB-lite"/>
    </source>
</evidence>
<protein>
    <submittedName>
        <fullName evidence="6">Signal recognition particle, SRP19 subunit</fullName>
    </submittedName>
</protein>
<name>A0ABR1Y930_9PEZI</name>
<proteinExistence type="predicted"/>
<evidence type="ECO:0000256" key="1">
    <source>
        <dbReference type="ARBA" id="ARBA00004496"/>
    </source>
</evidence>
<feature type="compositionally biased region" description="Basic residues" evidence="5">
    <location>
        <begin position="257"/>
        <end position="268"/>
    </location>
</feature>
<evidence type="ECO:0000256" key="3">
    <source>
        <dbReference type="ARBA" id="ARBA00023135"/>
    </source>
</evidence>
<keyword evidence="7" id="KW-1185">Reference proteome</keyword>
<keyword evidence="2" id="KW-0963">Cytoplasm</keyword>
<dbReference type="PANTHER" id="PTHR17453:SF0">
    <property type="entry name" value="SIGNAL RECOGNITION PARTICLE 19 KDA PROTEIN"/>
    <property type="match status" value="1"/>
</dbReference>
<accession>A0ABR1Y930</accession>